<sequence>RPLAGGCGAASVSLGRRCRATFHGAGRHHEVSKEGFPPQNNSDQIIRGLRECQRAQTGLELLGSSDLPALASQDLATLNPFLGMPLPMGKEAGKGT</sequence>
<evidence type="ECO:0000313" key="2">
    <source>
        <dbReference type="Proteomes" id="UP000236370"/>
    </source>
</evidence>
<feature type="non-terminal residue" evidence="1">
    <location>
        <position position="1"/>
    </location>
</feature>
<dbReference type="AlphaFoldDB" id="A0A2J8MG17"/>
<evidence type="ECO:0000313" key="1">
    <source>
        <dbReference type="EMBL" id="PNI58454.1"/>
    </source>
</evidence>
<accession>A0A2J8MG17</accession>
<organism evidence="1 2">
    <name type="scientific">Pan troglodytes</name>
    <name type="common">Chimpanzee</name>
    <dbReference type="NCBI Taxonomy" id="9598"/>
    <lineage>
        <taxon>Eukaryota</taxon>
        <taxon>Metazoa</taxon>
        <taxon>Chordata</taxon>
        <taxon>Craniata</taxon>
        <taxon>Vertebrata</taxon>
        <taxon>Euteleostomi</taxon>
        <taxon>Mammalia</taxon>
        <taxon>Eutheria</taxon>
        <taxon>Euarchontoglires</taxon>
        <taxon>Primates</taxon>
        <taxon>Haplorrhini</taxon>
        <taxon>Catarrhini</taxon>
        <taxon>Hominidae</taxon>
        <taxon>Pan</taxon>
    </lineage>
</organism>
<name>A0A2J8MG17_PANTR</name>
<dbReference type="Proteomes" id="UP000236370">
    <property type="component" value="Unassembled WGS sequence"/>
</dbReference>
<dbReference type="EMBL" id="NBAG03000258">
    <property type="protein sequence ID" value="PNI58454.1"/>
    <property type="molecule type" value="Genomic_DNA"/>
</dbReference>
<comment type="caution">
    <text evidence="1">The sequence shown here is derived from an EMBL/GenBank/DDBJ whole genome shotgun (WGS) entry which is preliminary data.</text>
</comment>
<protein>
    <submittedName>
        <fullName evidence="1">MYCBPAP isoform 12</fullName>
    </submittedName>
</protein>
<proteinExistence type="predicted"/>
<reference evidence="1 2" key="1">
    <citation type="submission" date="2017-12" db="EMBL/GenBank/DDBJ databases">
        <title>High-resolution comparative analysis of great ape genomes.</title>
        <authorList>
            <person name="Pollen A."/>
            <person name="Hastie A."/>
            <person name="Hormozdiari F."/>
            <person name="Dougherty M."/>
            <person name="Liu R."/>
            <person name="Chaisson M."/>
            <person name="Hoppe E."/>
            <person name="Hill C."/>
            <person name="Pang A."/>
            <person name="Hillier L."/>
            <person name="Baker C."/>
            <person name="Armstrong J."/>
            <person name="Shendure J."/>
            <person name="Paten B."/>
            <person name="Wilson R."/>
            <person name="Chao H."/>
            <person name="Schneider V."/>
            <person name="Ventura M."/>
            <person name="Kronenberg Z."/>
            <person name="Murali S."/>
            <person name="Gordon D."/>
            <person name="Cantsilieris S."/>
            <person name="Munson K."/>
            <person name="Nelson B."/>
            <person name="Raja A."/>
            <person name="Underwood J."/>
            <person name="Diekhans M."/>
            <person name="Fiddes I."/>
            <person name="Haussler D."/>
            <person name="Eichler E."/>
        </authorList>
    </citation>
    <scope>NUCLEOTIDE SEQUENCE [LARGE SCALE GENOMIC DNA]</scope>
    <source>
        <strain evidence="1">Yerkes chimp pedigree #C0471</strain>
    </source>
</reference>
<gene>
    <name evidence="1" type="ORF">CK820_G0021024</name>
</gene>